<reference evidence="22 23" key="1">
    <citation type="submission" date="2017-09" db="EMBL/GenBank/DDBJ databases">
        <title>WGS assembly of Aquilegia coerulea Goldsmith.</title>
        <authorList>
            <person name="Hodges S."/>
            <person name="Kramer E."/>
            <person name="Nordborg M."/>
            <person name="Tomkins J."/>
            <person name="Borevitz J."/>
            <person name="Derieg N."/>
            <person name="Yan J."/>
            <person name="Mihaltcheva S."/>
            <person name="Hayes R.D."/>
            <person name="Rokhsar D."/>
        </authorList>
    </citation>
    <scope>NUCLEOTIDE SEQUENCE [LARGE SCALE GENOMIC DNA]</scope>
    <source>
        <strain evidence="23">cv. Goldsmith</strain>
    </source>
</reference>
<evidence type="ECO:0000256" key="10">
    <source>
        <dbReference type="ARBA" id="ARBA00023139"/>
    </source>
</evidence>
<evidence type="ECO:0000256" key="21">
    <source>
        <dbReference type="SAM" id="Phobius"/>
    </source>
</evidence>
<feature type="transmembrane region" description="Helical" evidence="21">
    <location>
        <begin position="141"/>
        <end position="165"/>
    </location>
</feature>
<dbReference type="Proteomes" id="UP000230069">
    <property type="component" value="Unassembled WGS sequence"/>
</dbReference>
<dbReference type="GO" id="GO:0004364">
    <property type="term" value="F:glutathione transferase activity"/>
    <property type="evidence" value="ECO:0007669"/>
    <property type="project" value="TreeGrafter"/>
</dbReference>
<evidence type="ECO:0000313" key="22">
    <source>
        <dbReference type="EMBL" id="PIA63806.1"/>
    </source>
</evidence>
<evidence type="ECO:0000256" key="20">
    <source>
        <dbReference type="ARBA" id="ARBA00076908"/>
    </source>
</evidence>
<evidence type="ECO:0000256" key="8">
    <source>
        <dbReference type="ARBA" id="ARBA00023128"/>
    </source>
</evidence>
<dbReference type="Gene3D" id="1.20.120.550">
    <property type="entry name" value="Membrane associated eicosanoid/glutathione metabolism-like domain"/>
    <property type="match status" value="1"/>
</dbReference>
<evidence type="ECO:0000256" key="13">
    <source>
        <dbReference type="ARBA" id="ARBA00037884"/>
    </source>
</evidence>
<dbReference type="GO" id="GO:0005635">
    <property type="term" value="C:nuclear envelope"/>
    <property type="evidence" value="ECO:0007669"/>
    <property type="project" value="TreeGrafter"/>
</dbReference>
<comment type="pathway">
    <text evidence="14">Lipid metabolism; arachidonate metabolism.</text>
</comment>
<evidence type="ECO:0000256" key="1">
    <source>
        <dbReference type="ARBA" id="ARBA00004374"/>
    </source>
</evidence>
<dbReference type="EMBL" id="KZ305019">
    <property type="protein sequence ID" value="PIA63806.1"/>
    <property type="molecule type" value="Genomic_DNA"/>
</dbReference>
<dbReference type="FunFam" id="1.20.120.550:FF:000004">
    <property type="entry name" value="Microsomal glutathione S-transferase 3"/>
    <property type="match status" value="1"/>
</dbReference>
<comment type="catalytic activity">
    <reaction evidence="16">
        <text>leukotriene C4 = leukotriene A4 + glutathione</text>
        <dbReference type="Rhea" id="RHEA:17617"/>
        <dbReference type="ChEBI" id="CHEBI:57463"/>
        <dbReference type="ChEBI" id="CHEBI:57925"/>
        <dbReference type="ChEBI" id="CHEBI:57973"/>
        <dbReference type="EC" id="4.4.1.20"/>
    </reaction>
    <physiologicalReaction direction="right-to-left" evidence="16">
        <dbReference type="Rhea" id="RHEA:17619"/>
    </physiologicalReaction>
</comment>
<keyword evidence="6" id="KW-0560">Oxidoreductase</keyword>
<keyword evidence="5 21" id="KW-1133">Transmembrane helix</keyword>
<dbReference type="PANTHER" id="PTHR10250:SF22">
    <property type="entry name" value="MICROSOMAL GLUTATHIONE S-TRANSFERASE"/>
    <property type="match status" value="1"/>
</dbReference>
<feature type="transmembrane region" description="Helical" evidence="21">
    <location>
        <begin position="96"/>
        <end position="121"/>
    </location>
</feature>
<dbReference type="AlphaFoldDB" id="A0A2G5F7B0"/>
<dbReference type="SUPFAM" id="SSF161084">
    <property type="entry name" value="MAPEG domain-like"/>
    <property type="match status" value="1"/>
</dbReference>
<keyword evidence="12" id="KW-0449">Lipoprotein</keyword>
<evidence type="ECO:0000256" key="19">
    <source>
        <dbReference type="ARBA" id="ARBA00075145"/>
    </source>
</evidence>
<keyword evidence="11" id="KW-0456">Lyase</keyword>
<keyword evidence="9 21" id="KW-0472">Membrane</keyword>
<dbReference type="InParanoid" id="A0A2G5F7B0"/>
<keyword evidence="10" id="KW-0564">Palmitate</keyword>
<evidence type="ECO:0000256" key="5">
    <source>
        <dbReference type="ARBA" id="ARBA00022989"/>
    </source>
</evidence>
<evidence type="ECO:0000256" key="6">
    <source>
        <dbReference type="ARBA" id="ARBA00023002"/>
    </source>
</evidence>
<dbReference type="InterPro" id="IPR023352">
    <property type="entry name" value="MAPEG-like_dom_sf"/>
</dbReference>
<keyword evidence="7" id="KW-0443">Lipid metabolism</keyword>
<organism evidence="22 23">
    <name type="scientific">Aquilegia coerulea</name>
    <name type="common">Rocky mountain columbine</name>
    <dbReference type="NCBI Taxonomy" id="218851"/>
    <lineage>
        <taxon>Eukaryota</taxon>
        <taxon>Viridiplantae</taxon>
        <taxon>Streptophyta</taxon>
        <taxon>Embryophyta</taxon>
        <taxon>Tracheophyta</taxon>
        <taxon>Spermatophyta</taxon>
        <taxon>Magnoliopsida</taxon>
        <taxon>Ranunculales</taxon>
        <taxon>Ranunculaceae</taxon>
        <taxon>Thalictroideae</taxon>
        <taxon>Aquilegia</taxon>
    </lineage>
</organism>
<dbReference type="GO" id="GO:0004464">
    <property type="term" value="F:leukotriene-C4 synthase activity"/>
    <property type="evidence" value="ECO:0007669"/>
    <property type="project" value="UniProtKB-EC"/>
</dbReference>
<keyword evidence="23" id="KW-1185">Reference proteome</keyword>
<evidence type="ECO:0000256" key="9">
    <source>
        <dbReference type="ARBA" id="ARBA00023136"/>
    </source>
</evidence>
<dbReference type="PANTHER" id="PTHR10250">
    <property type="entry name" value="MICROSOMAL GLUTATHIONE S-TRANSFERASE"/>
    <property type="match status" value="1"/>
</dbReference>
<keyword evidence="2" id="KW-0808">Transferase</keyword>
<evidence type="ECO:0000256" key="7">
    <source>
        <dbReference type="ARBA" id="ARBA00023098"/>
    </source>
</evidence>
<dbReference type="InterPro" id="IPR001129">
    <property type="entry name" value="Membr-assoc_MAPEG"/>
</dbReference>
<dbReference type="Pfam" id="PF01124">
    <property type="entry name" value="MAPEG"/>
    <property type="match status" value="1"/>
</dbReference>
<evidence type="ECO:0000256" key="12">
    <source>
        <dbReference type="ARBA" id="ARBA00023288"/>
    </source>
</evidence>
<evidence type="ECO:0000256" key="2">
    <source>
        <dbReference type="ARBA" id="ARBA00022679"/>
    </source>
</evidence>
<proteinExistence type="predicted"/>
<dbReference type="GO" id="GO:0005741">
    <property type="term" value="C:mitochondrial outer membrane"/>
    <property type="evidence" value="ECO:0007669"/>
    <property type="project" value="UniProtKB-SubCell"/>
</dbReference>
<comment type="pathway">
    <text evidence="13">Lipid metabolism; leukotriene C4 biosynthesis.</text>
</comment>
<evidence type="ECO:0000256" key="15">
    <source>
        <dbReference type="ARBA" id="ARBA00039056"/>
    </source>
</evidence>
<dbReference type="STRING" id="218851.A0A2G5F7B0"/>
<comment type="catalytic activity">
    <reaction evidence="17">
        <text>15-deoxy-Delta(12,14)-prostaglandin J2 + glutathione = 15-deoxy-Delta(12,14)-prostaglandin J2-S-(R)-glutathione</text>
        <dbReference type="Rhea" id="RHEA:75963"/>
        <dbReference type="ChEBI" id="CHEBI:57925"/>
        <dbReference type="ChEBI" id="CHEBI:85236"/>
        <dbReference type="ChEBI" id="CHEBI:194498"/>
    </reaction>
    <physiologicalReaction direction="left-to-right" evidence="17">
        <dbReference type="Rhea" id="RHEA:75964"/>
    </physiologicalReaction>
</comment>
<dbReference type="GO" id="GO:0006691">
    <property type="term" value="P:leukotriene metabolic process"/>
    <property type="evidence" value="ECO:0007669"/>
    <property type="project" value="UniProtKB-ARBA"/>
</dbReference>
<evidence type="ECO:0000256" key="16">
    <source>
        <dbReference type="ARBA" id="ARBA00049298"/>
    </source>
</evidence>
<evidence type="ECO:0000256" key="3">
    <source>
        <dbReference type="ARBA" id="ARBA00022692"/>
    </source>
</evidence>
<dbReference type="GO" id="GO:0004602">
    <property type="term" value="F:glutathione peroxidase activity"/>
    <property type="evidence" value="ECO:0007669"/>
    <property type="project" value="TreeGrafter"/>
</dbReference>
<dbReference type="GO" id="GO:0006629">
    <property type="term" value="P:lipid metabolic process"/>
    <property type="evidence" value="ECO:0007669"/>
    <property type="project" value="UniProtKB-KW"/>
</dbReference>
<keyword evidence="8" id="KW-0496">Mitochondrion</keyword>
<dbReference type="EC" id="4.4.1.20" evidence="15"/>
<sequence length="166" mass="18266">MATTTTTTLLSPALSPSENIGATIDDLIPKDYAFVVIVFVLYYFLNFYMAMQVGSARTKYKVEYPALYALESENENANLFNCIQRGHQNCLEMMPIFFFMMGLGGIRHPIIAASIGLAYVLGRLMYFIGYSTGDPSNRHKLGGGVSFAAIFGLVGVCMSFGVRLLI</sequence>
<keyword evidence="4" id="KW-1000">Mitochondrion outer membrane</keyword>
<evidence type="ECO:0000256" key="11">
    <source>
        <dbReference type="ARBA" id="ARBA00023239"/>
    </source>
</evidence>
<evidence type="ECO:0000256" key="4">
    <source>
        <dbReference type="ARBA" id="ARBA00022787"/>
    </source>
</evidence>
<gene>
    <name evidence="22" type="ORF">AQUCO_00201262v1</name>
</gene>
<accession>A0A2G5F7B0</accession>
<evidence type="ECO:0000256" key="17">
    <source>
        <dbReference type="ARBA" id="ARBA00051411"/>
    </source>
</evidence>
<evidence type="ECO:0000256" key="14">
    <source>
        <dbReference type="ARBA" id="ARBA00037916"/>
    </source>
</evidence>
<comment type="subcellular location">
    <subcellularLocation>
        <location evidence="1">Mitochondrion outer membrane</location>
        <topology evidence="1">Multi-pass membrane protein</topology>
    </subcellularLocation>
</comment>
<evidence type="ECO:0000256" key="18">
    <source>
        <dbReference type="ARBA" id="ARBA00069748"/>
    </source>
</evidence>
<feature type="transmembrane region" description="Helical" evidence="21">
    <location>
        <begin position="32"/>
        <end position="51"/>
    </location>
</feature>
<dbReference type="GO" id="GO:0005783">
    <property type="term" value="C:endoplasmic reticulum"/>
    <property type="evidence" value="ECO:0007669"/>
    <property type="project" value="TreeGrafter"/>
</dbReference>
<evidence type="ECO:0000313" key="23">
    <source>
        <dbReference type="Proteomes" id="UP000230069"/>
    </source>
</evidence>
<name>A0A2G5F7B0_AQUCA</name>
<dbReference type="OrthoDB" id="410651at2759"/>
<protein>
    <recommendedName>
        <fullName evidence="18">Glutathione S-transferase 3, mitochondrial</fullName>
        <ecNumber evidence="15">4.4.1.20</ecNumber>
    </recommendedName>
    <alternativeName>
        <fullName evidence="19">Glutathione peroxidase MGST3</fullName>
    </alternativeName>
    <alternativeName>
        <fullName evidence="20">LTC4 synthase MGST3</fullName>
    </alternativeName>
</protein>
<keyword evidence="3 21" id="KW-0812">Transmembrane</keyword>
<dbReference type="InterPro" id="IPR050997">
    <property type="entry name" value="MAPEG"/>
</dbReference>